<dbReference type="Pfam" id="PF13662">
    <property type="entry name" value="Toprim_4"/>
    <property type="match status" value="1"/>
</dbReference>
<comment type="similarity">
    <text evidence="7">Belongs to the RecR family.</text>
</comment>
<dbReference type="InterPro" id="IPR034137">
    <property type="entry name" value="TOPRIM_RecR"/>
</dbReference>
<evidence type="ECO:0000256" key="5">
    <source>
        <dbReference type="ARBA" id="ARBA00023172"/>
    </source>
</evidence>
<comment type="function">
    <text evidence="7">May play a role in DNA repair. It seems to be involved in an RecBC-independent recombinational process of DNA repair. It may act with RecF and RecO.</text>
</comment>
<dbReference type="GO" id="GO:0006281">
    <property type="term" value="P:DNA repair"/>
    <property type="evidence" value="ECO:0007669"/>
    <property type="project" value="UniProtKB-UniRule"/>
</dbReference>
<dbReference type="EMBL" id="JANATA010000033">
    <property type="protein sequence ID" value="MCP3429735.1"/>
    <property type="molecule type" value="Genomic_DNA"/>
</dbReference>
<dbReference type="SUPFAM" id="SSF111304">
    <property type="entry name" value="Recombination protein RecR"/>
    <property type="match status" value="1"/>
</dbReference>
<evidence type="ECO:0000256" key="4">
    <source>
        <dbReference type="ARBA" id="ARBA00022833"/>
    </source>
</evidence>
<evidence type="ECO:0000256" key="1">
    <source>
        <dbReference type="ARBA" id="ARBA00022723"/>
    </source>
</evidence>
<dbReference type="PANTHER" id="PTHR30446:SF0">
    <property type="entry name" value="RECOMBINATION PROTEIN RECR"/>
    <property type="match status" value="1"/>
</dbReference>
<dbReference type="SMART" id="SM00493">
    <property type="entry name" value="TOPRIM"/>
    <property type="match status" value="1"/>
</dbReference>
<dbReference type="Pfam" id="PF21176">
    <property type="entry name" value="RecR_HhH"/>
    <property type="match status" value="1"/>
</dbReference>
<feature type="zinc finger region" description="C4-type" evidence="7">
    <location>
        <begin position="57"/>
        <end position="72"/>
    </location>
</feature>
<evidence type="ECO:0000256" key="2">
    <source>
        <dbReference type="ARBA" id="ARBA00022763"/>
    </source>
</evidence>
<keyword evidence="2 7" id="KW-0227">DNA damage</keyword>
<dbReference type="GO" id="GO:0003677">
    <property type="term" value="F:DNA binding"/>
    <property type="evidence" value="ECO:0007669"/>
    <property type="project" value="UniProtKB-UniRule"/>
</dbReference>
<name>A0AA41X0Y5_9ALTE</name>
<reference evidence="9" key="1">
    <citation type="submission" date="2022-07" db="EMBL/GenBank/DDBJ databases">
        <title>Characterization of the Novel Bacterium Alteromonas immobilis LMIT006 and Alteromonas gregis LMIT007.</title>
        <authorList>
            <person name="Lin X."/>
        </authorList>
    </citation>
    <scope>NUCLEOTIDE SEQUENCE</scope>
    <source>
        <strain evidence="9">LMIT007</strain>
    </source>
</reference>
<gene>
    <name evidence="7 9" type="primary">recR</name>
    <name evidence="9" type="ORF">NLF92_12385</name>
</gene>
<dbReference type="Gene3D" id="3.40.1360.10">
    <property type="match status" value="1"/>
</dbReference>
<keyword evidence="5 7" id="KW-0233">DNA recombination</keyword>
<dbReference type="FunFam" id="3.40.1360.10:FF:000001">
    <property type="entry name" value="Recombination protein RecR"/>
    <property type="match status" value="1"/>
</dbReference>
<comment type="caution">
    <text evidence="9">The sequence shown here is derived from an EMBL/GenBank/DDBJ whole genome shotgun (WGS) entry which is preliminary data.</text>
</comment>
<keyword evidence="3 7" id="KW-0863">Zinc-finger</keyword>
<evidence type="ECO:0000256" key="6">
    <source>
        <dbReference type="ARBA" id="ARBA00023204"/>
    </source>
</evidence>
<dbReference type="PANTHER" id="PTHR30446">
    <property type="entry name" value="RECOMBINATION PROTEIN RECR"/>
    <property type="match status" value="1"/>
</dbReference>
<accession>A0AA41X0Y5</accession>
<organism evidence="9 10">
    <name type="scientific">Opacimonas viscosa</name>
    <dbReference type="NCBI Taxonomy" id="2961944"/>
    <lineage>
        <taxon>Bacteria</taxon>
        <taxon>Pseudomonadati</taxon>
        <taxon>Pseudomonadota</taxon>
        <taxon>Gammaproteobacteria</taxon>
        <taxon>Alteromonadales</taxon>
        <taxon>Alteromonadaceae</taxon>
        <taxon>Opacimonas</taxon>
    </lineage>
</organism>
<evidence type="ECO:0000313" key="9">
    <source>
        <dbReference type="EMBL" id="MCP3429735.1"/>
    </source>
</evidence>
<dbReference type="CDD" id="cd01025">
    <property type="entry name" value="TOPRIM_recR"/>
    <property type="match status" value="1"/>
</dbReference>
<dbReference type="AlphaFoldDB" id="A0AA41X0Y5"/>
<dbReference type="GO" id="GO:0006310">
    <property type="term" value="P:DNA recombination"/>
    <property type="evidence" value="ECO:0007669"/>
    <property type="project" value="UniProtKB-UniRule"/>
</dbReference>
<evidence type="ECO:0000256" key="7">
    <source>
        <dbReference type="HAMAP-Rule" id="MF_00017"/>
    </source>
</evidence>
<keyword evidence="10" id="KW-1185">Reference proteome</keyword>
<dbReference type="GO" id="GO:0008270">
    <property type="term" value="F:zinc ion binding"/>
    <property type="evidence" value="ECO:0007669"/>
    <property type="project" value="UniProtKB-KW"/>
</dbReference>
<dbReference type="HAMAP" id="MF_00017">
    <property type="entry name" value="RecR"/>
    <property type="match status" value="1"/>
</dbReference>
<dbReference type="NCBIfam" id="TIGR00615">
    <property type="entry name" value="recR"/>
    <property type="match status" value="1"/>
</dbReference>
<sequence length="199" mass="21634">MKYSPLITELIESFKCLPGVGAKSAQRMAFHLLERNRPGALRLSNAMHDAMEHVKHCAQCRTFTESELCGICTSPARQQAQILCVVESPQDIIAIEQTSEFSGQYFVLMGHLSPIDGIGPSEIGLDILAKRLTDSTIQEVILATNPTVEGEATAHYIGQMCSQHGIKASRIAHGVPVGGELEYIDGSTLSHAFSGRREI</sequence>
<dbReference type="InterPro" id="IPR015967">
    <property type="entry name" value="Rcmb_RecR_Znf"/>
</dbReference>
<evidence type="ECO:0000313" key="10">
    <source>
        <dbReference type="Proteomes" id="UP001165413"/>
    </source>
</evidence>
<dbReference type="Proteomes" id="UP001165413">
    <property type="component" value="Unassembled WGS sequence"/>
</dbReference>
<dbReference type="Pfam" id="PF21175">
    <property type="entry name" value="RecR_C"/>
    <property type="match status" value="1"/>
</dbReference>
<keyword evidence="6 7" id="KW-0234">DNA repair</keyword>
<dbReference type="PROSITE" id="PS50880">
    <property type="entry name" value="TOPRIM"/>
    <property type="match status" value="1"/>
</dbReference>
<feature type="domain" description="Toprim" evidence="8">
    <location>
        <begin position="81"/>
        <end position="176"/>
    </location>
</feature>
<dbReference type="Gene3D" id="6.10.250.240">
    <property type="match status" value="1"/>
</dbReference>
<dbReference type="InterPro" id="IPR023627">
    <property type="entry name" value="Rcmb_RecR"/>
</dbReference>
<keyword evidence="4 7" id="KW-0862">Zinc</keyword>
<dbReference type="InterPro" id="IPR000093">
    <property type="entry name" value="DNA_Rcmb_RecR"/>
</dbReference>
<protein>
    <recommendedName>
        <fullName evidence="7">Recombination protein RecR</fullName>
    </recommendedName>
</protein>
<evidence type="ECO:0000259" key="8">
    <source>
        <dbReference type="PROSITE" id="PS50880"/>
    </source>
</evidence>
<dbReference type="RefSeq" id="WP_254102437.1">
    <property type="nucleotide sequence ID" value="NZ_JANATA010000033.1"/>
</dbReference>
<dbReference type="PROSITE" id="PS01300">
    <property type="entry name" value="RECR"/>
    <property type="match status" value="1"/>
</dbReference>
<dbReference type="Pfam" id="PF02132">
    <property type="entry name" value="RecR_ZnF"/>
    <property type="match status" value="1"/>
</dbReference>
<dbReference type="InterPro" id="IPR006171">
    <property type="entry name" value="TOPRIM_dom"/>
</dbReference>
<dbReference type="Gene3D" id="1.10.8.420">
    <property type="entry name" value="RecR Domain 1"/>
    <property type="match status" value="1"/>
</dbReference>
<keyword evidence="1 7" id="KW-0479">Metal-binding</keyword>
<proteinExistence type="inferred from homology"/>
<evidence type="ECO:0000256" key="3">
    <source>
        <dbReference type="ARBA" id="ARBA00022771"/>
    </source>
</evidence>